<evidence type="ECO:0000313" key="2">
    <source>
        <dbReference type="EMBL" id="KAH9831494.1"/>
    </source>
</evidence>
<reference evidence="2 3" key="2">
    <citation type="journal article" date="2021" name="Curr. Genet.">
        <title>Genetic response to nitrogen starvation in the aggressive Eucalyptus foliar pathogen Teratosphaeria destructans.</title>
        <authorList>
            <person name="Havenga M."/>
            <person name="Wingfield B.D."/>
            <person name="Wingfield M.J."/>
            <person name="Dreyer L.L."/>
            <person name="Roets F."/>
            <person name="Aylward J."/>
        </authorList>
    </citation>
    <scope>NUCLEOTIDE SEQUENCE [LARGE SCALE GENOMIC DNA]</scope>
    <source>
        <strain evidence="2">CMW44962</strain>
    </source>
</reference>
<sequence>MPGPRPPSPMGHEPLQVQVEMLRKQNKWHESHLYERGIITSKEDLADMYAGRGIYKQLREHGRSVAEQLHRKRKASKSPSPVTTPMPQPTEYGKIIVDDPQLASESRSWTLEEWNIFNAGMHERWRKYQQPPQEFVNPKTLSVGTSSAPAAKKPKKGDSSSGNKVESCVGKKGESSGGKKGESSVGEKGESSGGQKGDSSGGQKGESSSGKKG</sequence>
<dbReference type="EMBL" id="RIBY02001191">
    <property type="protein sequence ID" value="KAH9831494.1"/>
    <property type="molecule type" value="Genomic_DNA"/>
</dbReference>
<reference evidence="2 3" key="1">
    <citation type="journal article" date="2018" name="IMA Fungus">
        <title>IMA Genome-F 10: Nine draft genome sequences of Claviceps purpurea s.lat., including C. arundinis, C. humidiphila, and C. cf. spartinae, pseudomolecules for the pitch canker pathogen Fusarium circinatum, draft genome of Davidsoniella eucalypti, Grosmannia galeiformis, Quambalaria eucalypti, and Teratosphaeria destructans.</title>
        <authorList>
            <person name="Wingfield B.D."/>
            <person name="Liu M."/>
            <person name="Nguyen H.D."/>
            <person name="Lane F.A."/>
            <person name="Morgan S.W."/>
            <person name="De Vos L."/>
            <person name="Wilken P.M."/>
            <person name="Duong T.A."/>
            <person name="Aylward J."/>
            <person name="Coetzee M.P."/>
            <person name="Dadej K."/>
            <person name="De Beer Z.W."/>
            <person name="Findlay W."/>
            <person name="Havenga M."/>
            <person name="Kolarik M."/>
            <person name="Menzies J.G."/>
            <person name="Naidoo K."/>
            <person name="Pochopski O."/>
            <person name="Shoukouhi P."/>
            <person name="Santana Q.C."/>
            <person name="Seifert K.A."/>
            <person name="Soal N."/>
            <person name="Steenkamp E.T."/>
            <person name="Tatham C.T."/>
            <person name="van der Nest M.A."/>
            <person name="Wingfield M.J."/>
        </authorList>
    </citation>
    <scope>NUCLEOTIDE SEQUENCE [LARGE SCALE GENOMIC DNA]</scope>
    <source>
        <strain evidence="2">CMW44962</strain>
    </source>
</reference>
<comment type="caution">
    <text evidence="2">The sequence shown here is derived from an EMBL/GenBank/DDBJ whole genome shotgun (WGS) entry which is preliminary data.</text>
</comment>
<protein>
    <submittedName>
        <fullName evidence="2">Uncharacterized protein</fullName>
    </submittedName>
</protein>
<feature type="region of interest" description="Disordered" evidence="1">
    <location>
        <begin position="63"/>
        <end position="92"/>
    </location>
</feature>
<accession>A0A9W7W3M9</accession>
<organism evidence="2 3">
    <name type="scientific">Teratosphaeria destructans</name>
    <dbReference type="NCBI Taxonomy" id="418781"/>
    <lineage>
        <taxon>Eukaryota</taxon>
        <taxon>Fungi</taxon>
        <taxon>Dikarya</taxon>
        <taxon>Ascomycota</taxon>
        <taxon>Pezizomycotina</taxon>
        <taxon>Dothideomycetes</taxon>
        <taxon>Dothideomycetidae</taxon>
        <taxon>Mycosphaerellales</taxon>
        <taxon>Teratosphaeriaceae</taxon>
        <taxon>Teratosphaeria</taxon>
    </lineage>
</organism>
<evidence type="ECO:0000313" key="3">
    <source>
        <dbReference type="Proteomes" id="UP001138500"/>
    </source>
</evidence>
<evidence type="ECO:0000256" key="1">
    <source>
        <dbReference type="SAM" id="MobiDB-lite"/>
    </source>
</evidence>
<feature type="compositionally biased region" description="Gly residues" evidence="1">
    <location>
        <begin position="191"/>
        <end position="204"/>
    </location>
</feature>
<gene>
    <name evidence="2" type="ORF">Tdes44962_MAKER08924</name>
</gene>
<dbReference type="OrthoDB" id="10482558at2759"/>
<keyword evidence="3" id="KW-1185">Reference proteome</keyword>
<proteinExistence type="predicted"/>
<dbReference type="AlphaFoldDB" id="A0A9W7W3M9"/>
<name>A0A9W7W3M9_9PEZI</name>
<feature type="compositionally biased region" description="Basic and acidic residues" evidence="1">
    <location>
        <begin position="169"/>
        <end position="190"/>
    </location>
</feature>
<feature type="region of interest" description="Disordered" evidence="1">
    <location>
        <begin position="128"/>
        <end position="213"/>
    </location>
</feature>
<dbReference type="Proteomes" id="UP001138500">
    <property type="component" value="Unassembled WGS sequence"/>
</dbReference>